<protein>
    <recommendedName>
        <fullName evidence="4">tRNA pseudouridine synthase A</fullName>
        <ecNumber evidence="4">5.4.99.12</ecNumber>
    </recommendedName>
    <alternativeName>
        <fullName evidence="4">tRNA pseudouridine(38-40) synthase</fullName>
    </alternativeName>
    <alternativeName>
        <fullName evidence="4">tRNA pseudouridylate synthase I</fullName>
    </alternativeName>
    <alternativeName>
        <fullName evidence="4">tRNA-uridine isomerase I</fullName>
    </alternativeName>
</protein>
<dbReference type="Proteomes" id="UP000004594">
    <property type="component" value="Unassembled WGS sequence"/>
</dbReference>
<evidence type="ECO:0000256" key="4">
    <source>
        <dbReference type="HAMAP-Rule" id="MF_00171"/>
    </source>
</evidence>
<dbReference type="OrthoDB" id="9811823at2"/>
<evidence type="ECO:0000313" key="9">
    <source>
        <dbReference type="EMBL" id="EFR43216.1"/>
    </source>
</evidence>
<comment type="similarity">
    <text evidence="1 4 7">Belongs to the tRNA pseudouridine synthase TruA family.</text>
</comment>
<dbReference type="SUPFAM" id="SSF55120">
    <property type="entry name" value="Pseudouridine synthase"/>
    <property type="match status" value="1"/>
</dbReference>
<dbReference type="GO" id="GO:0031119">
    <property type="term" value="P:tRNA pseudouridine synthesis"/>
    <property type="evidence" value="ECO:0007669"/>
    <property type="project" value="UniProtKB-UniRule"/>
</dbReference>
<dbReference type="Gene3D" id="3.30.70.660">
    <property type="entry name" value="Pseudouridine synthase I, catalytic domain, C-terminal subdomain"/>
    <property type="match status" value="1"/>
</dbReference>
<evidence type="ECO:0000256" key="3">
    <source>
        <dbReference type="ARBA" id="ARBA00023235"/>
    </source>
</evidence>
<dbReference type="eggNOG" id="COG0101">
    <property type="taxonomic scope" value="Bacteria"/>
</dbReference>
<dbReference type="InterPro" id="IPR020094">
    <property type="entry name" value="TruA/RsuA/RluB/E/F_N"/>
</dbReference>
<dbReference type="Gene3D" id="3.30.70.580">
    <property type="entry name" value="Pseudouridine synthase I, catalytic domain, N-terminal subdomain"/>
    <property type="match status" value="1"/>
</dbReference>
<reference evidence="9 10" key="1">
    <citation type="submission" date="2010-11" db="EMBL/GenBank/DDBJ databases">
        <authorList>
            <person name="Durkin A.S."/>
            <person name="Madupu R."/>
            <person name="Torralba M."/>
            <person name="Gillis M."/>
            <person name="Methe B."/>
            <person name="Sutton G."/>
            <person name="Nelson K.E."/>
        </authorList>
    </citation>
    <scope>NUCLEOTIDE SEQUENCE [LARGE SCALE GENOMIC DNA]</scope>
    <source>
        <strain evidence="9 10">UPII 345-E</strain>
    </source>
</reference>
<evidence type="ECO:0000259" key="8">
    <source>
        <dbReference type="Pfam" id="PF01416"/>
    </source>
</evidence>
<comment type="function">
    <text evidence="4">Formation of pseudouridine at positions 38, 39 and 40 in the anticodon stem and loop of transfer RNAs.</text>
</comment>
<dbReference type="InterPro" id="IPR020095">
    <property type="entry name" value="PsdUridine_synth_TruA_C"/>
</dbReference>
<dbReference type="GO" id="GO:0003723">
    <property type="term" value="F:RNA binding"/>
    <property type="evidence" value="ECO:0007669"/>
    <property type="project" value="InterPro"/>
</dbReference>
<dbReference type="PIRSF" id="PIRSF001430">
    <property type="entry name" value="tRNA_psdUrid_synth"/>
    <property type="match status" value="1"/>
</dbReference>
<dbReference type="InterPro" id="IPR020097">
    <property type="entry name" value="PsdUridine_synth_TruA_a/b_dom"/>
</dbReference>
<dbReference type="FunFam" id="3.30.70.580:FF:000001">
    <property type="entry name" value="tRNA pseudouridine synthase A"/>
    <property type="match status" value="1"/>
</dbReference>
<dbReference type="NCBIfam" id="TIGR00071">
    <property type="entry name" value="hisT_truA"/>
    <property type="match status" value="1"/>
</dbReference>
<dbReference type="HAMAP" id="MF_00171">
    <property type="entry name" value="TruA"/>
    <property type="match status" value="1"/>
</dbReference>
<accession>E4L7K8</accession>
<dbReference type="PANTHER" id="PTHR11142">
    <property type="entry name" value="PSEUDOURIDYLATE SYNTHASE"/>
    <property type="match status" value="1"/>
</dbReference>
<dbReference type="EMBL" id="AENT01000007">
    <property type="protein sequence ID" value="EFR43216.1"/>
    <property type="molecule type" value="Genomic_DNA"/>
</dbReference>
<feature type="domain" description="Pseudouridine synthase I TruA alpha/beta" evidence="8">
    <location>
        <begin position="143"/>
        <end position="244"/>
    </location>
</feature>
<organism evidence="9 10">
    <name type="scientific">Dialister micraerophilus UPII 345-E</name>
    <dbReference type="NCBI Taxonomy" id="910314"/>
    <lineage>
        <taxon>Bacteria</taxon>
        <taxon>Bacillati</taxon>
        <taxon>Bacillota</taxon>
        <taxon>Negativicutes</taxon>
        <taxon>Veillonellales</taxon>
        <taxon>Veillonellaceae</taxon>
        <taxon>Dialister</taxon>
    </lineage>
</organism>
<evidence type="ECO:0000313" key="10">
    <source>
        <dbReference type="Proteomes" id="UP000004594"/>
    </source>
</evidence>
<comment type="subunit">
    <text evidence="4">Homodimer.</text>
</comment>
<feature type="binding site" evidence="4 6">
    <location>
        <position position="110"/>
    </location>
    <ligand>
        <name>substrate</name>
    </ligand>
</feature>
<dbReference type="Pfam" id="PF01416">
    <property type="entry name" value="PseudoU_synth_1"/>
    <property type="match status" value="2"/>
</dbReference>
<evidence type="ECO:0000256" key="2">
    <source>
        <dbReference type="ARBA" id="ARBA00022694"/>
    </source>
</evidence>
<dbReference type="PANTHER" id="PTHR11142:SF0">
    <property type="entry name" value="TRNA PSEUDOURIDINE SYNTHASE-LIKE 1"/>
    <property type="match status" value="1"/>
</dbReference>
<keyword evidence="3 4" id="KW-0413">Isomerase</keyword>
<evidence type="ECO:0000256" key="6">
    <source>
        <dbReference type="PIRSR" id="PIRSR001430-2"/>
    </source>
</evidence>
<comment type="catalytic activity">
    <reaction evidence="4 7">
        <text>uridine(38/39/40) in tRNA = pseudouridine(38/39/40) in tRNA</text>
        <dbReference type="Rhea" id="RHEA:22376"/>
        <dbReference type="Rhea" id="RHEA-COMP:10085"/>
        <dbReference type="Rhea" id="RHEA-COMP:10087"/>
        <dbReference type="ChEBI" id="CHEBI:65314"/>
        <dbReference type="ChEBI" id="CHEBI:65315"/>
        <dbReference type="EC" id="5.4.99.12"/>
    </reaction>
</comment>
<comment type="caution">
    <text evidence="9">The sequence shown here is derived from an EMBL/GenBank/DDBJ whole genome shotgun (WGS) entry which is preliminary data.</text>
</comment>
<dbReference type="InterPro" id="IPR001406">
    <property type="entry name" value="PsdUridine_synth_TruA"/>
</dbReference>
<evidence type="ECO:0000256" key="1">
    <source>
        <dbReference type="ARBA" id="ARBA00009375"/>
    </source>
</evidence>
<name>E4L7K8_9FIRM</name>
<dbReference type="GO" id="GO:0160147">
    <property type="term" value="F:tRNA pseudouridine(38-40) synthase activity"/>
    <property type="evidence" value="ECO:0007669"/>
    <property type="project" value="UniProtKB-EC"/>
</dbReference>
<dbReference type="RefSeq" id="WP_007554053.1">
    <property type="nucleotide sequence ID" value="NZ_AENT01000007.1"/>
</dbReference>
<dbReference type="InterPro" id="IPR020103">
    <property type="entry name" value="PsdUridine_synth_cat_dom_sf"/>
</dbReference>
<comment type="caution">
    <text evidence="4">Lacks conserved residue(s) required for the propagation of feature annotation.</text>
</comment>
<sequence length="244" mass="27966">MNYKMIIEYDGTRYEGWQKQKHSDETLQGKIEKAFEKVTGENVQIIGAGRTDSGVHAKGQVVNVHLPYDLNAENLKNELNEILPDDIYIKQCTEVEEKFHSRFHAKSKIYEYNLRIGSNKDVFQKRFIWQFAKPLCIEKMKRAAEILQGTHDFTAFCNNKNFKKSAVRTVYSIEISTSNDILHLRFCGDGFLQGMIRIMVGTLVEVGENKRDADSLYDVLKSKQRSNAGFTAPPQGLTLISVQY</sequence>
<evidence type="ECO:0000256" key="7">
    <source>
        <dbReference type="RuleBase" id="RU003792"/>
    </source>
</evidence>
<proteinExistence type="inferred from homology"/>
<evidence type="ECO:0000256" key="5">
    <source>
        <dbReference type="PIRSR" id="PIRSR001430-1"/>
    </source>
</evidence>
<dbReference type="AlphaFoldDB" id="E4L7K8"/>
<feature type="active site" description="Nucleophile" evidence="4 5">
    <location>
        <position position="52"/>
    </location>
</feature>
<dbReference type="CDD" id="cd02570">
    <property type="entry name" value="PseudoU_synth_EcTruA"/>
    <property type="match status" value="1"/>
</dbReference>
<feature type="domain" description="Pseudouridine synthase I TruA alpha/beta" evidence="8">
    <location>
        <begin position="6"/>
        <end position="103"/>
    </location>
</feature>
<keyword evidence="2 4" id="KW-0819">tRNA processing</keyword>
<gene>
    <name evidence="4 9" type="primary">truA</name>
    <name evidence="9" type="ORF">HMPREF9220_0013</name>
</gene>
<dbReference type="EC" id="5.4.99.12" evidence="4"/>